<dbReference type="InterPro" id="IPR045518">
    <property type="entry name" value="2EXR"/>
</dbReference>
<evidence type="ECO:0000259" key="2">
    <source>
        <dbReference type="Pfam" id="PF20150"/>
    </source>
</evidence>
<evidence type="ECO:0000313" key="4">
    <source>
        <dbReference type="Proteomes" id="UP000285084"/>
    </source>
</evidence>
<feature type="domain" description="2EXR" evidence="2">
    <location>
        <begin position="24"/>
        <end position="113"/>
    </location>
</feature>
<evidence type="ECO:0000256" key="1">
    <source>
        <dbReference type="SAM" id="MobiDB-lite"/>
    </source>
</evidence>
<dbReference type="VEuPathDB" id="FungiDB:FOMG_16622"/>
<feature type="region of interest" description="Disordered" evidence="1">
    <location>
        <begin position="337"/>
        <end position="366"/>
    </location>
</feature>
<dbReference type="AlphaFoldDB" id="A0A420N095"/>
<feature type="compositionally biased region" description="Basic and acidic residues" evidence="1">
    <location>
        <begin position="337"/>
        <end position="346"/>
    </location>
</feature>
<dbReference type="VEuPathDB" id="FungiDB:FOXG_22600"/>
<dbReference type="VEuPathDB" id="FungiDB:FOC1_g10002122"/>
<dbReference type="EMBL" id="MRCX01000081">
    <property type="protein sequence ID" value="RKK73665.1"/>
    <property type="molecule type" value="Genomic_DNA"/>
</dbReference>
<name>A0A420N095_FUSOX</name>
<dbReference type="Pfam" id="PF20150">
    <property type="entry name" value="2EXR"/>
    <property type="match status" value="1"/>
</dbReference>
<reference evidence="3 4" key="1">
    <citation type="journal article" date="2018" name="Sci. Rep.">
        <title>Characterisation of pathogen-specific regions and novel effector candidates in Fusarium oxysporum f. sp. cepae.</title>
        <authorList>
            <person name="Armitage A.D."/>
            <person name="Taylor A."/>
            <person name="Sobczyk M.K."/>
            <person name="Baxter L."/>
            <person name="Greenfield B.P."/>
            <person name="Bates H.J."/>
            <person name="Wilson F."/>
            <person name="Jackson A.C."/>
            <person name="Ott S."/>
            <person name="Harrison R.J."/>
            <person name="Clarkson J.P."/>
        </authorList>
    </citation>
    <scope>NUCLEOTIDE SEQUENCE [LARGE SCALE GENOMIC DNA]</scope>
    <source>
        <strain evidence="3 4">Fo_A13</strain>
    </source>
</reference>
<feature type="compositionally biased region" description="Acidic residues" evidence="1">
    <location>
        <begin position="354"/>
        <end position="366"/>
    </location>
</feature>
<dbReference type="VEuPathDB" id="FungiDB:FOMG_16621"/>
<dbReference type="Proteomes" id="UP000285084">
    <property type="component" value="Unassembled WGS sequence"/>
</dbReference>
<evidence type="ECO:0000313" key="3">
    <source>
        <dbReference type="EMBL" id="RKK73665.1"/>
    </source>
</evidence>
<dbReference type="VEuPathDB" id="FungiDB:FOXG_22601"/>
<proteinExistence type="predicted"/>
<accession>A0A420N095</accession>
<sequence>MFPPRGTTNPSNRGDLTKMAVSPFHPFPRQPLELRLLIWSAACNSYVSYQPNDHALHYVDLEPSSDGTTLLAYHKSTADVVQGDNNSACLNNALWGACKESRDVVARHSRVDGQDQPHPPAMLSIRDNEGHWNAPVCPTKDIFCVKSISWETPDGNDKPWQVAIPNLSLTAPSNIPIKNIAFEFDPTWDTDLPGTYYDLMSENSARGFLSRFCYNAFLNNSEEHKIWLFEKTGQWSWSRWGSKDYMGTSFHDCDTEYVEMHPPFNCDQCHHWHKFDGIFDNLFKFIHNVGFLSEVLNRDHPDWKPEHDDWRTDCFGTVEFYIDDNIQYLARRDKQVEQCPGREDNAHQPPTGASEDEDLEIGSEQL</sequence>
<dbReference type="VEuPathDB" id="FungiDB:HZS61_006985"/>
<dbReference type="VEuPathDB" id="FungiDB:FOZG_12989"/>
<organism evidence="3 4">
    <name type="scientific">Fusarium oxysporum</name>
    <name type="common">Fusarium vascular wilt</name>
    <dbReference type="NCBI Taxonomy" id="5507"/>
    <lineage>
        <taxon>Eukaryota</taxon>
        <taxon>Fungi</taxon>
        <taxon>Dikarya</taxon>
        <taxon>Ascomycota</taxon>
        <taxon>Pezizomycotina</taxon>
        <taxon>Sordariomycetes</taxon>
        <taxon>Hypocreomycetidae</taxon>
        <taxon>Hypocreales</taxon>
        <taxon>Nectriaceae</taxon>
        <taxon>Fusarium</taxon>
        <taxon>Fusarium oxysporum species complex</taxon>
    </lineage>
</organism>
<comment type="caution">
    <text evidence="3">The sequence shown here is derived from an EMBL/GenBank/DDBJ whole genome shotgun (WGS) entry which is preliminary data.</text>
</comment>
<gene>
    <name evidence="3" type="ORF">BFJ69_g9107</name>
</gene>
<protein>
    <recommendedName>
        <fullName evidence="2">2EXR domain-containing protein</fullName>
    </recommendedName>
</protein>